<accession>A0A2H3CGQ5</accession>
<reference evidence="2" key="1">
    <citation type="journal article" date="2017" name="Nat. Ecol. Evol.">
        <title>Genome expansion and lineage-specific genetic innovations in the forest pathogenic fungi Armillaria.</title>
        <authorList>
            <person name="Sipos G."/>
            <person name="Prasanna A.N."/>
            <person name="Walter M.C."/>
            <person name="O'Connor E."/>
            <person name="Balint B."/>
            <person name="Krizsan K."/>
            <person name="Kiss B."/>
            <person name="Hess J."/>
            <person name="Varga T."/>
            <person name="Slot J."/>
            <person name="Riley R."/>
            <person name="Boka B."/>
            <person name="Rigling D."/>
            <person name="Barry K."/>
            <person name="Lee J."/>
            <person name="Mihaltcheva S."/>
            <person name="LaButti K."/>
            <person name="Lipzen A."/>
            <person name="Waldron R."/>
            <person name="Moloney N.M."/>
            <person name="Sperisen C."/>
            <person name="Kredics L."/>
            <person name="Vagvoelgyi C."/>
            <person name="Patrignani A."/>
            <person name="Fitzpatrick D."/>
            <person name="Nagy I."/>
            <person name="Doyle S."/>
            <person name="Anderson J.B."/>
            <person name="Grigoriev I.V."/>
            <person name="Gueldener U."/>
            <person name="Muensterkoetter M."/>
            <person name="Nagy L.G."/>
        </authorList>
    </citation>
    <scope>NUCLEOTIDE SEQUENCE [LARGE SCALE GENOMIC DNA]</scope>
    <source>
        <strain evidence="2">Ar21-2</strain>
    </source>
</reference>
<organism evidence="1 2">
    <name type="scientific">Armillaria gallica</name>
    <name type="common">Bulbous honey fungus</name>
    <name type="synonym">Armillaria bulbosa</name>
    <dbReference type="NCBI Taxonomy" id="47427"/>
    <lineage>
        <taxon>Eukaryota</taxon>
        <taxon>Fungi</taxon>
        <taxon>Dikarya</taxon>
        <taxon>Basidiomycota</taxon>
        <taxon>Agaricomycotina</taxon>
        <taxon>Agaricomycetes</taxon>
        <taxon>Agaricomycetidae</taxon>
        <taxon>Agaricales</taxon>
        <taxon>Marasmiineae</taxon>
        <taxon>Physalacriaceae</taxon>
        <taxon>Armillaria</taxon>
    </lineage>
</organism>
<dbReference type="InParanoid" id="A0A2H3CGQ5"/>
<dbReference type="EMBL" id="KZ293719">
    <property type="protein sequence ID" value="PBK82279.1"/>
    <property type="molecule type" value="Genomic_DNA"/>
</dbReference>
<gene>
    <name evidence="1" type="ORF">ARMGADRAFT_1038739</name>
</gene>
<evidence type="ECO:0000313" key="1">
    <source>
        <dbReference type="EMBL" id="PBK82279.1"/>
    </source>
</evidence>
<evidence type="ECO:0000313" key="2">
    <source>
        <dbReference type="Proteomes" id="UP000217790"/>
    </source>
</evidence>
<dbReference type="Proteomes" id="UP000217790">
    <property type="component" value="Unassembled WGS sequence"/>
</dbReference>
<keyword evidence="2" id="KW-1185">Reference proteome</keyword>
<proteinExistence type="predicted"/>
<dbReference type="AlphaFoldDB" id="A0A2H3CGQ5"/>
<protein>
    <submittedName>
        <fullName evidence="1">Uncharacterized protein</fullName>
    </submittedName>
</protein>
<name>A0A2H3CGQ5_ARMGA</name>
<sequence>MAWYTDGSVTIWDYVFTAVYHLRRIFQFAELGMEHQMAMCPEVWGRLPVNITKASSKIILIYILVLFCNACKVESILLEVEIDCSGHDLSDPDQLSSLVQRNEASLLHTDDYSESFDPCTQLFLALLILVFKANIFTESTSSSLVHSKFNALHIDQSWLQSPHRDSQPWTSALMIEDSVKNLTRTAIDQFGRVNYRVNISGVSDGNPNEYLPKIGLLSMIGLGSGHSYVMAIKCWFKLHISKISSA</sequence>